<dbReference type="OrthoDB" id="76966at2759"/>
<dbReference type="InterPro" id="IPR040401">
    <property type="entry name" value="CCDC162"/>
</dbReference>
<proteinExistence type="predicted"/>
<protein>
    <submittedName>
        <fullName evidence="2">Uncharacterized protein</fullName>
    </submittedName>
</protein>
<keyword evidence="3" id="KW-1185">Reference proteome</keyword>
<evidence type="ECO:0000313" key="2">
    <source>
        <dbReference type="EMBL" id="CAB4034072.1"/>
    </source>
</evidence>
<comment type="caution">
    <text evidence="2">The sequence shown here is derived from an EMBL/GenBank/DDBJ whole genome shotgun (WGS) entry which is preliminary data.</text>
</comment>
<gene>
    <name evidence="2" type="ORF">PACLA_8A055278</name>
</gene>
<evidence type="ECO:0000313" key="3">
    <source>
        <dbReference type="Proteomes" id="UP001152795"/>
    </source>
</evidence>
<reference evidence="2" key="1">
    <citation type="submission" date="2020-04" db="EMBL/GenBank/DDBJ databases">
        <authorList>
            <person name="Alioto T."/>
            <person name="Alioto T."/>
            <person name="Gomez Garrido J."/>
        </authorList>
    </citation>
    <scope>NUCLEOTIDE SEQUENCE</scope>
    <source>
        <strain evidence="2">A484AB</strain>
    </source>
</reference>
<sequence length="287" mass="32595">MEFALQNLSNVERNGPFPLQYWPWFEIGANMQLCLAGLRDVDRHVVNGEILGVSLQLEDVLQNGLPDDILGQSDDSSSVTSTSSTLKVKDRKQTSRSGSVMSNQADDIKAFKIDVLQPVYQQIALKKGIANDYAVSSTVSDDEPLATPPGTTDMELKIKQLVRLLENFECSMISDVIRKISREHTLVLTERGREDATLPTDLWKRPVMKETTTIEKPHLVENYVQSLMADHVENDDTITFPKTHFNLCLVKLASETMVRERSCFNGYAMYYENLLRHQHQLLYTKEQ</sequence>
<feature type="region of interest" description="Disordered" evidence="1">
    <location>
        <begin position="68"/>
        <end position="101"/>
    </location>
</feature>
<name>A0A6S7L804_PARCT</name>
<dbReference type="EMBL" id="CACRXK020019791">
    <property type="protein sequence ID" value="CAB4034072.1"/>
    <property type="molecule type" value="Genomic_DNA"/>
</dbReference>
<feature type="compositionally biased region" description="Low complexity" evidence="1">
    <location>
        <begin position="73"/>
        <end position="85"/>
    </location>
</feature>
<dbReference type="AlphaFoldDB" id="A0A6S7L804"/>
<organism evidence="2 3">
    <name type="scientific">Paramuricea clavata</name>
    <name type="common">Red gorgonian</name>
    <name type="synonym">Violescent sea-whip</name>
    <dbReference type="NCBI Taxonomy" id="317549"/>
    <lineage>
        <taxon>Eukaryota</taxon>
        <taxon>Metazoa</taxon>
        <taxon>Cnidaria</taxon>
        <taxon>Anthozoa</taxon>
        <taxon>Octocorallia</taxon>
        <taxon>Malacalcyonacea</taxon>
        <taxon>Plexauridae</taxon>
        <taxon>Paramuricea</taxon>
    </lineage>
</organism>
<evidence type="ECO:0000256" key="1">
    <source>
        <dbReference type="SAM" id="MobiDB-lite"/>
    </source>
</evidence>
<dbReference type="Proteomes" id="UP001152795">
    <property type="component" value="Unassembled WGS sequence"/>
</dbReference>
<feature type="non-terminal residue" evidence="2">
    <location>
        <position position="287"/>
    </location>
</feature>
<dbReference type="PANTHER" id="PTHR33331">
    <property type="entry name" value="COILED-COIL DOMAIN-CONTAINING PROTEIN 162"/>
    <property type="match status" value="1"/>
</dbReference>
<accession>A0A6S7L804</accession>
<dbReference type="PANTHER" id="PTHR33331:SF13">
    <property type="entry name" value="COILED-COIL DOMAIN CONTAINING 162"/>
    <property type="match status" value="1"/>
</dbReference>